<comment type="caution">
    <text evidence="4">The sequence shown here is derived from an EMBL/GenBank/DDBJ whole genome shotgun (WGS) entry which is preliminary data.</text>
</comment>
<evidence type="ECO:0000256" key="1">
    <source>
        <dbReference type="ARBA" id="ARBA00022741"/>
    </source>
</evidence>
<sequence>MWAVEIYYSSFWRYMKHAYHGRDFVRSDDGFLLAYSVSCRQTFSGIKRIHQEIQDIRDAAPVPILLVGTKCDLPLDLREVSFQEGAALARELGCGFMETSAKDDTNVDEAFHYLVRAIRDPPPVEPPTNEEDPGSRAGGKESRGRDWKKRLSRVVSFASK</sequence>
<protein>
    <submittedName>
        <fullName evidence="4">Ras-like protein</fullName>
    </submittedName>
</protein>
<gene>
    <name evidence="4" type="ORF">ACRE_075250</name>
</gene>
<dbReference type="InterPro" id="IPR001806">
    <property type="entry name" value="Small_GTPase"/>
</dbReference>
<accession>A0A086SXE2</accession>
<dbReference type="SUPFAM" id="SSF52540">
    <property type="entry name" value="P-loop containing nucleoside triphosphate hydrolases"/>
    <property type="match status" value="1"/>
</dbReference>
<evidence type="ECO:0000256" key="3">
    <source>
        <dbReference type="SAM" id="MobiDB-lite"/>
    </source>
</evidence>
<dbReference type="Pfam" id="PF00071">
    <property type="entry name" value="Ras"/>
    <property type="match status" value="1"/>
</dbReference>
<dbReference type="STRING" id="857340.A0A086SXE2"/>
<proteinExistence type="predicted"/>
<dbReference type="EMBL" id="JPKY01000115">
    <property type="protein sequence ID" value="KFH41774.1"/>
    <property type="molecule type" value="Genomic_DNA"/>
</dbReference>
<organism evidence="4 5">
    <name type="scientific">Hapsidospora chrysogenum (strain ATCC 11550 / CBS 779.69 / DSM 880 / IAM 14645 / JCM 23072 / IMI 49137)</name>
    <name type="common">Acremonium chrysogenum</name>
    <dbReference type="NCBI Taxonomy" id="857340"/>
    <lineage>
        <taxon>Eukaryota</taxon>
        <taxon>Fungi</taxon>
        <taxon>Dikarya</taxon>
        <taxon>Ascomycota</taxon>
        <taxon>Pezizomycotina</taxon>
        <taxon>Sordariomycetes</taxon>
        <taxon>Hypocreomycetidae</taxon>
        <taxon>Hypocreales</taxon>
        <taxon>Bionectriaceae</taxon>
        <taxon>Hapsidospora</taxon>
    </lineage>
</organism>
<dbReference type="InterPro" id="IPR020849">
    <property type="entry name" value="Small_GTPase_Ras-type"/>
</dbReference>
<dbReference type="HOGENOM" id="CLU_041217_9_8_1"/>
<dbReference type="SMART" id="SM00173">
    <property type="entry name" value="RAS"/>
    <property type="match status" value="1"/>
</dbReference>
<reference evidence="5" key="1">
    <citation type="journal article" date="2014" name="Genome Announc.">
        <title>Genome sequence and annotation of Acremonium chrysogenum, producer of the beta-lactam antibiotic cephalosporin C.</title>
        <authorList>
            <person name="Terfehr D."/>
            <person name="Dahlmann T.A."/>
            <person name="Specht T."/>
            <person name="Zadra I."/>
            <person name="Kuernsteiner H."/>
            <person name="Kueck U."/>
        </authorList>
    </citation>
    <scope>NUCLEOTIDE SEQUENCE [LARGE SCALE GENOMIC DNA]</scope>
    <source>
        <strain evidence="5">ATCC 11550 / CBS 779.69 / DSM 880 / IAM 14645 / JCM 23072 / IMI 49137</strain>
    </source>
</reference>
<dbReference type="GO" id="GO:0007165">
    <property type="term" value="P:signal transduction"/>
    <property type="evidence" value="ECO:0007669"/>
    <property type="project" value="InterPro"/>
</dbReference>
<dbReference type="SMART" id="SM00175">
    <property type="entry name" value="RAB"/>
    <property type="match status" value="1"/>
</dbReference>
<dbReference type="Proteomes" id="UP000029964">
    <property type="component" value="Unassembled WGS sequence"/>
</dbReference>
<dbReference type="GO" id="GO:0005525">
    <property type="term" value="F:GTP binding"/>
    <property type="evidence" value="ECO:0007669"/>
    <property type="project" value="UniProtKB-KW"/>
</dbReference>
<dbReference type="Gene3D" id="3.40.50.300">
    <property type="entry name" value="P-loop containing nucleotide triphosphate hydrolases"/>
    <property type="match status" value="1"/>
</dbReference>
<keyword evidence="1" id="KW-0547">Nucleotide-binding</keyword>
<name>A0A086SXE2_HAPC1</name>
<dbReference type="GO" id="GO:0003924">
    <property type="term" value="F:GTPase activity"/>
    <property type="evidence" value="ECO:0007669"/>
    <property type="project" value="InterPro"/>
</dbReference>
<dbReference type="OrthoDB" id="5127151at2759"/>
<keyword evidence="5" id="KW-1185">Reference proteome</keyword>
<dbReference type="PRINTS" id="PR00449">
    <property type="entry name" value="RASTRNSFRMNG"/>
</dbReference>
<evidence type="ECO:0000313" key="5">
    <source>
        <dbReference type="Proteomes" id="UP000029964"/>
    </source>
</evidence>
<dbReference type="SMART" id="SM00174">
    <property type="entry name" value="RHO"/>
    <property type="match status" value="1"/>
</dbReference>
<dbReference type="InterPro" id="IPR027417">
    <property type="entry name" value="P-loop_NTPase"/>
</dbReference>
<keyword evidence="2" id="KW-0342">GTP-binding</keyword>
<dbReference type="GO" id="GO:0016020">
    <property type="term" value="C:membrane"/>
    <property type="evidence" value="ECO:0007669"/>
    <property type="project" value="InterPro"/>
</dbReference>
<evidence type="ECO:0000256" key="2">
    <source>
        <dbReference type="ARBA" id="ARBA00023134"/>
    </source>
</evidence>
<dbReference type="AlphaFoldDB" id="A0A086SXE2"/>
<dbReference type="PROSITE" id="PS51421">
    <property type="entry name" value="RAS"/>
    <property type="match status" value="1"/>
</dbReference>
<dbReference type="PANTHER" id="PTHR24070">
    <property type="entry name" value="RAS, DI-RAS, AND RHEB FAMILY MEMBERS OF SMALL GTPASE SUPERFAMILY"/>
    <property type="match status" value="1"/>
</dbReference>
<dbReference type="PROSITE" id="PS51419">
    <property type="entry name" value="RAB"/>
    <property type="match status" value="1"/>
</dbReference>
<evidence type="ECO:0000313" key="4">
    <source>
        <dbReference type="EMBL" id="KFH41774.1"/>
    </source>
</evidence>
<feature type="region of interest" description="Disordered" evidence="3">
    <location>
        <begin position="118"/>
        <end position="160"/>
    </location>
</feature>